<dbReference type="InterPro" id="IPR036322">
    <property type="entry name" value="WD40_repeat_dom_sf"/>
</dbReference>
<reference evidence="7 8" key="1">
    <citation type="submission" date="2024-08" db="EMBL/GenBank/DDBJ databases">
        <title>The draft genome of Apodemus speciosus.</title>
        <authorList>
            <person name="Nabeshima K."/>
            <person name="Suzuki S."/>
            <person name="Onuma M."/>
        </authorList>
    </citation>
    <scope>NUCLEOTIDE SEQUENCE [LARGE SCALE GENOMIC DNA]</scope>
    <source>
        <strain evidence="7">IB14-021</strain>
    </source>
</reference>
<dbReference type="CDD" id="cd00200">
    <property type="entry name" value="WD40"/>
    <property type="match status" value="1"/>
</dbReference>
<feature type="compositionally biased region" description="Polar residues" evidence="5">
    <location>
        <begin position="47"/>
        <end position="58"/>
    </location>
</feature>
<dbReference type="Pfam" id="PF00400">
    <property type="entry name" value="WD40"/>
    <property type="match status" value="3"/>
</dbReference>
<dbReference type="PANTHER" id="PTHR22847">
    <property type="entry name" value="WD40 REPEAT PROTEIN"/>
    <property type="match status" value="1"/>
</dbReference>
<evidence type="ECO:0000259" key="6">
    <source>
        <dbReference type="Pfam" id="PF25175"/>
    </source>
</evidence>
<evidence type="ECO:0000256" key="1">
    <source>
        <dbReference type="ARBA" id="ARBA00007636"/>
    </source>
</evidence>
<organism evidence="7 8">
    <name type="scientific">Apodemus speciosus</name>
    <name type="common">Large Japanese field mouse</name>
    <dbReference type="NCBI Taxonomy" id="105296"/>
    <lineage>
        <taxon>Eukaryota</taxon>
        <taxon>Metazoa</taxon>
        <taxon>Chordata</taxon>
        <taxon>Craniata</taxon>
        <taxon>Vertebrata</taxon>
        <taxon>Euteleostomi</taxon>
        <taxon>Mammalia</taxon>
        <taxon>Eutheria</taxon>
        <taxon>Euarchontoglires</taxon>
        <taxon>Glires</taxon>
        <taxon>Rodentia</taxon>
        <taxon>Myomorpha</taxon>
        <taxon>Muroidea</taxon>
        <taxon>Muridae</taxon>
        <taxon>Murinae</taxon>
        <taxon>Apodemus</taxon>
    </lineage>
</organism>
<feature type="repeat" description="WD" evidence="4">
    <location>
        <begin position="155"/>
        <end position="196"/>
    </location>
</feature>
<feature type="repeat" description="WD" evidence="4">
    <location>
        <begin position="295"/>
        <end position="336"/>
    </location>
</feature>
<feature type="repeat" description="WD" evidence="4">
    <location>
        <begin position="113"/>
        <end position="154"/>
    </location>
</feature>
<dbReference type="Proteomes" id="UP001623349">
    <property type="component" value="Unassembled WGS sequence"/>
</dbReference>
<dbReference type="PANTHER" id="PTHR22847:SF560">
    <property type="entry name" value="WD REPEAT-CONTAINING PROTEIN 5"/>
    <property type="match status" value="1"/>
</dbReference>
<sequence>MPHTIEYGLADSLFHCDSPFTVSCPVGFRAMATEEKKPETEAARAQPTPSSSATQSKPTPVKPNYALKFTLAGHTKAVSSVKFSPNGEWLASSSADKLIKIWGAYDGKFEKTISGHKLGISDVAWSSDSNLLVSASDDKTLKIWDVSSGKCLKTLKGHSNYVFCCNFNPQSNLIVSGSFDESVRIWDVKTGKCLKTLPAHSDPVSAKLRLMKKVHFNRDGSLIVSSSYDGLWTHREKASDSITDGCEPPCGCWESNSGSLGRIWDTASGQCLKTLIDHAVFVTSHEKRSPLRPPCDDDNPPVSFVKFSPNGKYILAATLDNTLKLWDYSKGKVSFRHVAGLACLPAPDCLKTYTGHKNEKYCIFANFSVTGGKWIVSGSEDNLVYIWNLQTKEIVQKLQGHTDVVISTACHPTENIIASAALENDKTIKLWKSDC</sequence>
<comment type="similarity">
    <text evidence="1">Belongs to the WD repeat WDR5/wds family.</text>
</comment>
<dbReference type="InterPro" id="IPR001680">
    <property type="entry name" value="WD40_rpt"/>
</dbReference>
<dbReference type="PRINTS" id="PR00320">
    <property type="entry name" value="GPROTEINBRPT"/>
</dbReference>
<dbReference type="InterPro" id="IPR015943">
    <property type="entry name" value="WD40/YVTN_repeat-like_dom_sf"/>
</dbReference>
<keyword evidence="2 4" id="KW-0853">WD repeat</keyword>
<evidence type="ECO:0000313" key="8">
    <source>
        <dbReference type="Proteomes" id="UP001623349"/>
    </source>
</evidence>
<evidence type="ECO:0000313" key="7">
    <source>
        <dbReference type="EMBL" id="GAB1286138.1"/>
    </source>
</evidence>
<feature type="domain" description="WDR5-like beta-propeller" evidence="6">
    <location>
        <begin position="70"/>
        <end position="231"/>
    </location>
</feature>
<protein>
    <submittedName>
        <fullName evidence="7">WD repeat-containing protein 5</fullName>
    </submittedName>
</protein>
<dbReference type="PROSITE" id="PS50082">
    <property type="entry name" value="WD_REPEATS_2"/>
    <property type="match status" value="5"/>
</dbReference>
<proteinExistence type="inferred from homology"/>
<accession>A0ABQ0EG74</accession>
<evidence type="ECO:0000256" key="4">
    <source>
        <dbReference type="PROSITE-ProRule" id="PRU00221"/>
    </source>
</evidence>
<name>A0ABQ0EG74_APOSI</name>
<dbReference type="SUPFAM" id="SSF50978">
    <property type="entry name" value="WD40 repeat-like"/>
    <property type="match status" value="1"/>
</dbReference>
<dbReference type="PROSITE" id="PS50294">
    <property type="entry name" value="WD_REPEATS_REGION"/>
    <property type="match status" value="4"/>
</dbReference>
<dbReference type="Pfam" id="PF25175">
    <property type="entry name" value="Beta-prop_WDR5"/>
    <property type="match status" value="1"/>
</dbReference>
<dbReference type="InterPro" id="IPR020472">
    <property type="entry name" value="WD40_PAC1"/>
</dbReference>
<dbReference type="PIRSF" id="PIRSF002394">
    <property type="entry name" value="GN-bd_beta"/>
    <property type="match status" value="1"/>
</dbReference>
<feature type="region of interest" description="Disordered" evidence="5">
    <location>
        <begin position="35"/>
        <end position="61"/>
    </location>
</feature>
<gene>
    <name evidence="7" type="ORF">APTSU1_000136800</name>
</gene>
<dbReference type="EMBL" id="BAAFST010000002">
    <property type="protein sequence ID" value="GAB1286138.1"/>
    <property type="molecule type" value="Genomic_DNA"/>
</dbReference>
<dbReference type="InterPro" id="IPR059122">
    <property type="entry name" value="Beta-prop_WDR5-like"/>
</dbReference>
<dbReference type="InterPro" id="IPR019775">
    <property type="entry name" value="WD40_repeat_CS"/>
</dbReference>
<comment type="caution">
    <text evidence="7">The sequence shown here is derived from an EMBL/GenBank/DDBJ whole genome shotgun (WGS) entry which is preliminary data.</text>
</comment>
<dbReference type="SMART" id="SM00320">
    <property type="entry name" value="WD40"/>
    <property type="match status" value="7"/>
</dbReference>
<dbReference type="Gene3D" id="2.130.10.10">
    <property type="entry name" value="YVTN repeat-like/Quinoprotein amine dehydrogenase"/>
    <property type="match status" value="1"/>
</dbReference>
<keyword evidence="8" id="KW-1185">Reference proteome</keyword>
<evidence type="ECO:0000256" key="5">
    <source>
        <dbReference type="SAM" id="MobiDB-lite"/>
    </source>
</evidence>
<keyword evidence="3" id="KW-0677">Repeat</keyword>
<feature type="repeat" description="WD" evidence="4">
    <location>
        <begin position="353"/>
        <end position="397"/>
    </location>
</feature>
<dbReference type="PROSITE" id="PS00678">
    <property type="entry name" value="WD_REPEATS_1"/>
    <property type="match status" value="3"/>
</dbReference>
<evidence type="ECO:0000256" key="3">
    <source>
        <dbReference type="ARBA" id="ARBA00022737"/>
    </source>
</evidence>
<evidence type="ECO:0000256" key="2">
    <source>
        <dbReference type="ARBA" id="ARBA00022574"/>
    </source>
</evidence>
<feature type="repeat" description="WD" evidence="4">
    <location>
        <begin position="71"/>
        <end position="112"/>
    </location>
</feature>